<sequence>MRSSPRSTPDAGVLKGGHAGAVIALLAFGVFATHDVLVKTLGATYSPVQIIFFSVLFGFPVVTIALLGDRTDANLRPRHPGWTVLRTAATVVTGLCAFYAFSVLPLAQTYAILFAAPLIITLLAVPMLGETIRLRRVIAVIAGFIGVMVVLQPGANPLSLGHLAALTAATGSALAALIVRRLGNGERGVVLLLYPMAANFVVMGAALPFVYRPMPALDLGMVAAVAVMGALGTVLIIHAYRRSEAGVVAPMQYSQILWASAYGAIFFDERPEANVVLGAAIIIGSGIYILWREGRPKASFTRPVLRTLHLRQDTGTLPRIGILLGRRRGPESPLANPPPDV</sequence>
<organism evidence="8 9">
    <name type="scientific">Halovulum marinum</name>
    <dbReference type="NCBI Taxonomy" id="2662447"/>
    <lineage>
        <taxon>Bacteria</taxon>
        <taxon>Pseudomonadati</taxon>
        <taxon>Pseudomonadota</taxon>
        <taxon>Alphaproteobacteria</taxon>
        <taxon>Rhodobacterales</taxon>
        <taxon>Paracoccaceae</taxon>
        <taxon>Halovulum</taxon>
    </lineage>
</organism>
<feature type="transmembrane region" description="Helical" evidence="6">
    <location>
        <begin position="273"/>
        <end position="291"/>
    </location>
</feature>
<keyword evidence="5 6" id="KW-0472">Membrane</keyword>
<dbReference type="Pfam" id="PF00892">
    <property type="entry name" value="EamA"/>
    <property type="match status" value="2"/>
</dbReference>
<feature type="transmembrane region" description="Helical" evidence="6">
    <location>
        <begin position="107"/>
        <end position="125"/>
    </location>
</feature>
<dbReference type="InterPro" id="IPR037185">
    <property type="entry name" value="EmrE-like"/>
</dbReference>
<evidence type="ECO:0000256" key="3">
    <source>
        <dbReference type="ARBA" id="ARBA00022692"/>
    </source>
</evidence>
<dbReference type="PANTHER" id="PTHR22911">
    <property type="entry name" value="ACYL-MALONYL CONDENSING ENZYME-RELATED"/>
    <property type="match status" value="1"/>
</dbReference>
<feature type="transmembrane region" description="Helical" evidence="6">
    <location>
        <begin position="191"/>
        <end position="211"/>
    </location>
</feature>
<dbReference type="AlphaFoldDB" id="A0A6L5Z356"/>
<name>A0A6L5Z356_9RHOB</name>
<evidence type="ECO:0000313" key="8">
    <source>
        <dbReference type="EMBL" id="MSU90442.1"/>
    </source>
</evidence>
<feature type="transmembrane region" description="Helical" evidence="6">
    <location>
        <begin position="247"/>
        <end position="267"/>
    </location>
</feature>
<evidence type="ECO:0000313" key="9">
    <source>
        <dbReference type="Proteomes" id="UP000474957"/>
    </source>
</evidence>
<dbReference type="PANTHER" id="PTHR22911:SF6">
    <property type="entry name" value="SOLUTE CARRIER FAMILY 35 MEMBER G1"/>
    <property type="match status" value="1"/>
</dbReference>
<feature type="domain" description="EamA" evidence="7">
    <location>
        <begin position="20"/>
        <end position="151"/>
    </location>
</feature>
<evidence type="ECO:0000256" key="2">
    <source>
        <dbReference type="ARBA" id="ARBA00009853"/>
    </source>
</evidence>
<keyword evidence="3 6" id="KW-0812">Transmembrane</keyword>
<feature type="transmembrane region" description="Helical" evidence="6">
    <location>
        <begin position="12"/>
        <end position="32"/>
    </location>
</feature>
<feature type="transmembrane region" description="Helical" evidence="6">
    <location>
        <begin position="137"/>
        <end position="154"/>
    </location>
</feature>
<feature type="transmembrane region" description="Helical" evidence="6">
    <location>
        <begin position="44"/>
        <end position="68"/>
    </location>
</feature>
<keyword evidence="9" id="KW-1185">Reference proteome</keyword>
<dbReference type="EMBL" id="WIND01000009">
    <property type="protein sequence ID" value="MSU90442.1"/>
    <property type="molecule type" value="Genomic_DNA"/>
</dbReference>
<feature type="transmembrane region" description="Helical" evidence="6">
    <location>
        <begin position="80"/>
        <end position="101"/>
    </location>
</feature>
<feature type="transmembrane region" description="Helical" evidence="6">
    <location>
        <begin position="160"/>
        <end position="179"/>
    </location>
</feature>
<comment type="caution">
    <text evidence="8">The sequence shown here is derived from an EMBL/GenBank/DDBJ whole genome shotgun (WGS) entry which is preliminary data.</text>
</comment>
<comment type="similarity">
    <text evidence="2">Belongs to the drug/metabolite transporter (DMT) superfamily. 10 TMS drug/metabolite exporter (DME) (TC 2.A.7.3) family.</text>
</comment>
<protein>
    <submittedName>
        <fullName evidence="8">EamA family transporter</fullName>
    </submittedName>
</protein>
<reference evidence="8 9" key="1">
    <citation type="submission" date="2019-10" db="EMBL/GenBank/DDBJ databases">
        <title>Cognatihalovulum marinum gen. nov. sp. nov., a new member of the family Rhodobacteraceae isolated from deep seawater of the Northwest Indian Ocean.</title>
        <authorList>
            <person name="Ruan C."/>
            <person name="Wang J."/>
            <person name="Zheng X."/>
            <person name="Song L."/>
            <person name="Zhu Y."/>
            <person name="Huang Y."/>
            <person name="Lu Z."/>
            <person name="Du W."/>
            <person name="Huang L."/>
            <person name="Dai X."/>
        </authorList>
    </citation>
    <scope>NUCLEOTIDE SEQUENCE [LARGE SCALE GENOMIC DNA]</scope>
    <source>
        <strain evidence="8 9">2CG4</strain>
    </source>
</reference>
<evidence type="ECO:0000259" key="7">
    <source>
        <dbReference type="Pfam" id="PF00892"/>
    </source>
</evidence>
<dbReference type="RefSeq" id="WP_154446935.1">
    <property type="nucleotide sequence ID" value="NZ_WIND01000009.1"/>
</dbReference>
<evidence type="ECO:0000256" key="5">
    <source>
        <dbReference type="ARBA" id="ARBA00023136"/>
    </source>
</evidence>
<evidence type="ECO:0000256" key="6">
    <source>
        <dbReference type="SAM" id="Phobius"/>
    </source>
</evidence>
<dbReference type="GO" id="GO:0016020">
    <property type="term" value="C:membrane"/>
    <property type="evidence" value="ECO:0007669"/>
    <property type="project" value="UniProtKB-SubCell"/>
</dbReference>
<gene>
    <name evidence="8" type="ORF">GE300_12575</name>
</gene>
<dbReference type="InterPro" id="IPR000620">
    <property type="entry name" value="EamA_dom"/>
</dbReference>
<dbReference type="SUPFAM" id="SSF103481">
    <property type="entry name" value="Multidrug resistance efflux transporter EmrE"/>
    <property type="match status" value="2"/>
</dbReference>
<feature type="transmembrane region" description="Helical" evidence="6">
    <location>
        <begin position="217"/>
        <end position="240"/>
    </location>
</feature>
<dbReference type="Proteomes" id="UP000474957">
    <property type="component" value="Unassembled WGS sequence"/>
</dbReference>
<evidence type="ECO:0000256" key="4">
    <source>
        <dbReference type="ARBA" id="ARBA00022989"/>
    </source>
</evidence>
<proteinExistence type="inferred from homology"/>
<comment type="subcellular location">
    <subcellularLocation>
        <location evidence="1">Membrane</location>
        <topology evidence="1">Multi-pass membrane protein</topology>
    </subcellularLocation>
</comment>
<feature type="domain" description="EamA" evidence="7">
    <location>
        <begin position="160"/>
        <end position="288"/>
    </location>
</feature>
<evidence type="ECO:0000256" key="1">
    <source>
        <dbReference type="ARBA" id="ARBA00004141"/>
    </source>
</evidence>
<accession>A0A6L5Z356</accession>
<keyword evidence="4 6" id="KW-1133">Transmembrane helix</keyword>